<dbReference type="Pfam" id="PF18912">
    <property type="entry name" value="DZR_2"/>
    <property type="match status" value="1"/>
</dbReference>
<keyword evidence="5" id="KW-1185">Reference proteome</keyword>
<dbReference type="InterPro" id="IPR044005">
    <property type="entry name" value="DZR_2"/>
</dbReference>
<evidence type="ECO:0000259" key="2">
    <source>
        <dbReference type="Pfam" id="PF00156"/>
    </source>
</evidence>
<accession>A0ABY1RZU7</accession>
<dbReference type="PANTHER" id="PTHR47505:SF1">
    <property type="entry name" value="DNA UTILIZATION PROTEIN YHGH"/>
    <property type="match status" value="1"/>
</dbReference>
<organism evidence="4 5">
    <name type="scientific">Marinobacterium sediminicola</name>
    <dbReference type="NCBI Taxonomy" id="518898"/>
    <lineage>
        <taxon>Bacteria</taxon>
        <taxon>Pseudomonadati</taxon>
        <taxon>Pseudomonadota</taxon>
        <taxon>Gammaproteobacteria</taxon>
        <taxon>Oceanospirillales</taxon>
        <taxon>Oceanospirillaceae</taxon>
        <taxon>Marinobacterium</taxon>
    </lineage>
</organism>
<evidence type="ECO:0000256" key="1">
    <source>
        <dbReference type="ARBA" id="ARBA00008007"/>
    </source>
</evidence>
<dbReference type="InterPro" id="IPR051910">
    <property type="entry name" value="ComF/GntX_DNA_util-trans"/>
</dbReference>
<dbReference type="InterPro" id="IPR000836">
    <property type="entry name" value="PRTase_dom"/>
</dbReference>
<dbReference type="SUPFAM" id="SSF53271">
    <property type="entry name" value="PRTase-like"/>
    <property type="match status" value="1"/>
</dbReference>
<protein>
    <submittedName>
        <fullName evidence="4">ComF family protein</fullName>
    </submittedName>
</protein>
<comment type="similarity">
    <text evidence="1">Belongs to the ComF/GntX family.</text>
</comment>
<reference evidence="4 5" key="1">
    <citation type="submission" date="2017-05" db="EMBL/GenBank/DDBJ databases">
        <authorList>
            <person name="Varghese N."/>
            <person name="Submissions S."/>
        </authorList>
    </citation>
    <scope>NUCLEOTIDE SEQUENCE [LARGE SCALE GENOMIC DNA]</scope>
    <source>
        <strain evidence="4 5">CGMCC 1.7287</strain>
    </source>
</reference>
<dbReference type="InterPro" id="IPR029057">
    <property type="entry name" value="PRTase-like"/>
</dbReference>
<dbReference type="Proteomes" id="UP001159257">
    <property type="component" value="Unassembled WGS sequence"/>
</dbReference>
<feature type="domain" description="Phosphoribosyltransferase" evidence="2">
    <location>
        <begin position="142"/>
        <end position="233"/>
    </location>
</feature>
<dbReference type="Gene3D" id="3.40.50.2020">
    <property type="match status" value="1"/>
</dbReference>
<dbReference type="CDD" id="cd06223">
    <property type="entry name" value="PRTases_typeI"/>
    <property type="match status" value="1"/>
</dbReference>
<sequence>MFLSKINNWLLINQSCVLCGFPGADPHGICADCHADLPWLLSRCRGCAMPLPPFTPPGSLCVRCLKESPCFDRVVAAFNYDFPISQLLPRIKYRRQPGHLGWMGRVFATFLREQYEQEWPDALVAVPMHPLSEFTRGFNQARLLANVLSSDLKLPLCHCLSKTRRTPQQMTLGLDERRQNLQHAFKVTRQPPRHLAVVDDVMTTGTTANTLARLLKSAGAEHVDIWVLARTPEVR</sequence>
<evidence type="ECO:0000313" key="4">
    <source>
        <dbReference type="EMBL" id="SMR74454.1"/>
    </source>
</evidence>
<dbReference type="PANTHER" id="PTHR47505">
    <property type="entry name" value="DNA UTILIZATION PROTEIN YHGH"/>
    <property type="match status" value="1"/>
</dbReference>
<dbReference type="EMBL" id="FXWV01000006">
    <property type="protein sequence ID" value="SMR74454.1"/>
    <property type="molecule type" value="Genomic_DNA"/>
</dbReference>
<dbReference type="Pfam" id="PF00156">
    <property type="entry name" value="Pribosyltran"/>
    <property type="match status" value="1"/>
</dbReference>
<name>A0ABY1RZU7_9GAMM</name>
<proteinExistence type="inferred from homology"/>
<comment type="caution">
    <text evidence="4">The sequence shown here is derived from an EMBL/GenBank/DDBJ whole genome shotgun (WGS) entry which is preliminary data.</text>
</comment>
<evidence type="ECO:0000259" key="3">
    <source>
        <dbReference type="Pfam" id="PF18912"/>
    </source>
</evidence>
<feature type="domain" description="Double zinc ribbon" evidence="3">
    <location>
        <begin position="11"/>
        <end position="65"/>
    </location>
</feature>
<gene>
    <name evidence="4" type="ORF">SAMN04487964_106100</name>
</gene>
<evidence type="ECO:0000313" key="5">
    <source>
        <dbReference type="Proteomes" id="UP001159257"/>
    </source>
</evidence>